<name>A0A7R8WLA7_9CRUS</name>
<dbReference type="EMBL" id="OB663202">
    <property type="protein sequence ID" value="CAD7231116.1"/>
    <property type="molecule type" value="Genomic_DNA"/>
</dbReference>
<organism evidence="1">
    <name type="scientific">Cyprideis torosa</name>
    <dbReference type="NCBI Taxonomy" id="163714"/>
    <lineage>
        <taxon>Eukaryota</taxon>
        <taxon>Metazoa</taxon>
        <taxon>Ecdysozoa</taxon>
        <taxon>Arthropoda</taxon>
        <taxon>Crustacea</taxon>
        <taxon>Oligostraca</taxon>
        <taxon>Ostracoda</taxon>
        <taxon>Podocopa</taxon>
        <taxon>Podocopida</taxon>
        <taxon>Cytherocopina</taxon>
        <taxon>Cytheroidea</taxon>
        <taxon>Cytherideidae</taxon>
        <taxon>Cyprideis</taxon>
    </lineage>
</organism>
<proteinExistence type="predicted"/>
<evidence type="ECO:0000313" key="1">
    <source>
        <dbReference type="EMBL" id="CAD7231116.1"/>
    </source>
</evidence>
<protein>
    <submittedName>
        <fullName evidence="1">Uncharacterized protein</fullName>
    </submittedName>
</protein>
<sequence>MKVTLLADPNASGNISSLNLSSVRFLASSFYLDPSTGRLFLDPSAPLQPVVYQLDVVGNASDASGAWSKSNTRVVVHAPTGLGRTSSKTRAMSRNTNRPEFKNCSTYAPTVEEEKRIGTFVFKTPYDEKGFFLVLLSVYPPRRRRWWDIEGPSSVRLCFLNES</sequence>
<dbReference type="AlphaFoldDB" id="A0A7R8WLA7"/>
<accession>A0A7R8WLA7</accession>
<reference evidence="1" key="1">
    <citation type="submission" date="2020-11" db="EMBL/GenBank/DDBJ databases">
        <authorList>
            <person name="Tran Van P."/>
        </authorList>
    </citation>
    <scope>NUCLEOTIDE SEQUENCE</scope>
</reference>
<gene>
    <name evidence="1" type="ORF">CTOB1V02_LOCUS8970</name>
</gene>